<evidence type="ECO:0000313" key="1">
    <source>
        <dbReference type="EMBL" id="OAO97255.1"/>
    </source>
</evidence>
<protein>
    <submittedName>
        <fullName evidence="1">Uncharacterized protein</fullName>
    </submittedName>
</protein>
<dbReference type="Proteomes" id="UP000078284">
    <property type="component" value="Chromosome 4"/>
</dbReference>
<name>A0A178UUG7_ARATH</name>
<organism evidence="1 2">
    <name type="scientific">Arabidopsis thaliana</name>
    <name type="common">Mouse-ear cress</name>
    <dbReference type="NCBI Taxonomy" id="3702"/>
    <lineage>
        <taxon>Eukaryota</taxon>
        <taxon>Viridiplantae</taxon>
        <taxon>Streptophyta</taxon>
        <taxon>Embryophyta</taxon>
        <taxon>Tracheophyta</taxon>
        <taxon>Spermatophyta</taxon>
        <taxon>Magnoliopsida</taxon>
        <taxon>eudicotyledons</taxon>
        <taxon>Gunneridae</taxon>
        <taxon>Pentapetalae</taxon>
        <taxon>rosids</taxon>
        <taxon>malvids</taxon>
        <taxon>Brassicales</taxon>
        <taxon>Brassicaceae</taxon>
        <taxon>Camelineae</taxon>
        <taxon>Arabidopsis</taxon>
    </lineage>
</organism>
<dbReference type="EMBL" id="LUHQ01000004">
    <property type="protein sequence ID" value="OAO97255.1"/>
    <property type="molecule type" value="Genomic_DNA"/>
</dbReference>
<comment type="caution">
    <text evidence="1">The sequence shown here is derived from an EMBL/GenBank/DDBJ whole genome shotgun (WGS) entry which is preliminary data.</text>
</comment>
<reference evidence="2" key="1">
    <citation type="journal article" date="2016" name="Proc. Natl. Acad. Sci. U.S.A.">
        <title>Chromosome-level assembly of Arabidopsis thaliana Ler reveals the extent of translocation and inversion polymorphisms.</title>
        <authorList>
            <person name="Zapata L."/>
            <person name="Ding J."/>
            <person name="Willing E.M."/>
            <person name="Hartwig B."/>
            <person name="Bezdan D."/>
            <person name="Jiao W.B."/>
            <person name="Patel V."/>
            <person name="Velikkakam James G."/>
            <person name="Koornneef M."/>
            <person name="Ossowski S."/>
            <person name="Schneeberger K."/>
        </authorList>
    </citation>
    <scope>NUCLEOTIDE SEQUENCE [LARGE SCALE GENOMIC DNA]</scope>
    <source>
        <strain evidence="2">cv. Landsberg erecta</strain>
    </source>
</reference>
<sequence length="69" mass="7533">MYSSTVDFSSLQVSTTLKSLKNRVANESISRAAAKNPYDVLPQSALVEVEVKHLVAHVPMHELSSVPSH</sequence>
<gene>
    <name evidence="1" type="ordered locus">AXX17_At4g43660</name>
</gene>
<proteinExistence type="predicted"/>
<accession>A0A178UUG7</accession>
<evidence type="ECO:0000313" key="2">
    <source>
        <dbReference type="Proteomes" id="UP000078284"/>
    </source>
</evidence>
<dbReference type="AlphaFoldDB" id="A0A178UUG7"/>